<dbReference type="InterPro" id="IPR018631">
    <property type="entry name" value="AAA-ATPase-like_dom"/>
</dbReference>
<gene>
    <name evidence="2" type="ORF">EXN75_00355</name>
</gene>
<proteinExistence type="predicted"/>
<dbReference type="EMBL" id="SGVY01000001">
    <property type="protein sequence ID" value="TFH84547.1"/>
    <property type="molecule type" value="Genomic_DNA"/>
</dbReference>
<organism evidence="2 3">
    <name type="scientific">Segatella hominis</name>
    <dbReference type="NCBI Taxonomy" id="2518605"/>
    <lineage>
        <taxon>Bacteria</taxon>
        <taxon>Pseudomonadati</taxon>
        <taxon>Bacteroidota</taxon>
        <taxon>Bacteroidia</taxon>
        <taxon>Bacteroidales</taxon>
        <taxon>Prevotellaceae</taxon>
        <taxon>Segatella</taxon>
    </lineage>
</organism>
<name>A0A4Y8VVS9_9BACT</name>
<feature type="domain" description="AAA-ATPase-like" evidence="1">
    <location>
        <begin position="7"/>
        <end position="204"/>
    </location>
</feature>
<dbReference type="AlphaFoldDB" id="A0A4Y8VVS9"/>
<protein>
    <submittedName>
        <fullName evidence="2">AAA family ATPase</fullName>
    </submittedName>
</protein>
<dbReference type="InterPro" id="IPR012547">
    <property type="entry name" value="PDDEXK_9"/>
</dbReference>
<dbReference type="GeneID" id="302993747"/>
<dbReference type="OrthoDB" id="9776605at2"/>
<dbReference type="PANTHER" id="PTHR34825">
    <property type="entry name" value="CONSERVED PROTEIN, WITH A WEAK D-GALACTARATE DEHYDRATASE/ALTRONATE HYDROLASE DOMAIN"/>
    <property type="match status" value="1"/>
</dbReference>
<dbReference type="RefSeq" id="WP_134842349.1">
    <property type="nucleotide sequence ID" value="NZ_SGVY01000001.1"/>
</dbReference>
<evidence type="ECO:0000313" key="2">
    <source>
        <dbReference type="EMBL" id="TFH84547.1"/>
    </source>
</evidence>
<dbReference type="PANTHER" id="PTHR34825:SF1">
    <property type="entry name" value="AAA-ATPASE-LIKE DOMAIN-CONTAINING PROTEIN"/>
    <property type="match status" value="1"/>
</dbReference>
<accession>A0A4Y8VVS9</accession>
<dbReference type="Pfam" id="PF09820">
    <property type="entry name" value="AAA-ATPase_like"/>
    <property type="match status" value="1"/>
</dbReference>
<sequence length="520" mass="60251">MARKLYPLGIQTFSRIRMEDNLYVDKTEYVYRMTHTSGKYFFLSRPRRFGKSLLVSTLRSYFEGKKELFEGLAISKMEKEWKEYPVLHFSMAGGKHMEKEQLERYLLYILQDNEERFGIECDAPDPNVRLLNLIKTVNLQTGKQVVVLIDEYDAPLLDVAHDEENLDVLRNTMRNFYSPLKDCEPLLRFVFLAGITKFSQLSIFSELNNIRNVSMDEPYGAICGITKEELLTQMSDDIDELAQHLELNREETVLELKKHYDGYHFCWPSPDVFNPYSLLNCFADGKIDDYWFGSGTPTYLINMMRKYAFLPSDLGETIFAGKKDFDAATETMTTIMPLLYQSGYMTIKGYDKMSKLYELALPNQEIKVGLFGSLLPHYLERHTTSGNTAIARMSVQIRLGNIEGALQLLKDFLETVPYCDNTHYEGHYQQMFYIIFALLSNYSIIVEPHTAKGRLDVMMETRETIYVMEMKFDKSADEALQQINDRKYADSFAHRGKPVVKVGLNFLQKGGVSSLEWKIE</sequence>
<keyword evidence="3" id="KW-1185">Reference proteome</keyword>
<reference evidence="2 3" key="1">
    <citation type="submission" date="2019-02" db="EMBL/GenBank/DDBJ databases">
        <title>Draft Genome Sequence of the Prevotella sp. BCRC 81118, Isolated from Human Feces.</title>
        <authorList>
            <person name="Huang C.-H."/>
        </authorList>
    </citation>
    <scope>NUCLEOTIDE SEQUENCE [LARGE SCALE GENOMIC DNA]</scope>
    <source>
        <strain evidence="2 3">BCRC 81118</strain>
    </source>
</reference>
<evidence type="ECO:0000259" key="1">
    <source>
        <dbReference type="Pfam" id="PF09820"/>
    </source>
</evidence>
<evidence type="ECO:0000313" key="3">
    <source>
        <dbReference type="Proteomes" id="UP000297872"/>
    </source>
</evidence>
<dbReference type="Pfam" id="PF08011">
    <property type="entry name" value="PDDEXK_9"/>
    <property type="match status" value="1"/>
</dbReference>
<dbReference type="Proteomes" id="UP000297872">
    <property type="component" value="Unassembled WGS sequence"/>
</dbReference>
<comment type="caution">
    <text evidence="2">The sequence shown here is derived from an EMBL/GenBank/DDBJ whole genome shotgun (WGS) entry which is preliminary data.</text>
</comment>